<dbReference type="Proteomes" id="UP000887574">
    <property type="component" value="Unplaced"/>
</dbReference>
<organism evidence="2 3">
    <name type="scientific">Ditylenchus dipsaci</name>
    <dbReference type="NCBI Taxonomy" id="166011"/>
    <lineage>
        <taxon>Eukaryota</taxon>
        <taxon>Metazoa</taxon>
        <taxon>Ecdysozoa</taxon>
        <taxon>Nematoda</taxon>
        <taxon>Chromadorea</taxon>
        <taxon>Rhabditida</taxon>
        <taxon>Tylenchina</taxon>
        <taxon>Tylenchomorpha</taxon>
        <taxon>Sphaerularioidea</taxon>
        <taxon>Anguinidae</taxon>
        <taxon>Anguininae</taxon>
        <taxon>Ditylenchus</taxon>
    </lineage>
</organism>
<proteinExistence type="predicted"/>
<reference evidence="3" key="1">
    <citation type="submission" date="2022-11" db="UniProtKB">
        <authorList>
            <consortium name="WormBaseParasite"/>
        </authorList>
    </citation>
    <scope>IDENTIFICATION</scope>
</reference>
<dbReference type="WBParaSite" id="jg12042">
    <property type="protein sequence ID" value="jg12042"/>
    <property type="gene ID" value="jg12042"/>
</dbReference>
<feature type="transmembrane region" description="Helical" evidence="1">
    <location>
        <begin position="6"/>
        <end position="24"/>
    </location>
</feature>
<protein>
    <submittedName>
        <fullName evidence="3">Uncharacterized protein</fullName>
    </submittedName>
</protein>
<evidence type="ECO:0000313" key="2">
    <source>
        <dbReference type="Proteomes" id="UP000887574"/>
    </source>
</evidence>
<evidence type="ECO:0000313" key="3">
    <source>
        <dbReference type="WBParaSite" id="jg12042"/>
    </source>
</evidence>
<name>A0A915CTF9_9BILA</name>
<accession>A0A915CTF9</accession>
<keyword evidence="1" id="KW-0812">Transmembrane</keyword>
<sequence length="138" mass="16236">MAFNFLLIIYAKIVTFCVLLGNILPKNIEPIIRKPRQTQVSSSFPEWKLKLAFREILATYQQKLLFSSHVPQWNEGKHGQRIILTDVSLAFFRQILVYIYTARLILSQMIWKALKHLWAWPTNMSLHPCSHNCPTIWL</sequence>
<evidence type="ECO:0000256" key="1">
    <source>
        <dbReference type="SAM" id="Phobius"/>
    </source>
</evidence>
<dbReference type="AlphaFoldDB" id="A0A915CTF9"/>
<keyword evidence="2" id="KW-1185">Reference proteome</keyword>
<keyword evidence="1" id="KW-0472">Membrane</keyword>
<keyword evidence="1" id="KW-1133">Transmembrane helix</keyword>